<gene>
    <name evidence="3" type="ORF">BN873_150027</name>
</gene>
<dbReference type="Gene3D" id="3.10.580.10">
    <property type="entry name" value="CBS-domain"/>
    <property type="match status" value="1"/>
</dbReference>
<evidence type="ECO:0000256" key="1">
    <source>
        <dbReference type="PROSITE-ProRule" id="PRU00703"/>
    </source>
</evidence>
<keyword evidence="4" id="KW-1185">Reference proteome</keyword>
<dbReference type="RefSeq" id="WP_048670359.1">
    <property type="nucleotide sequence ID" value="NZ_CBTJ020000020.1"/>
</dbReference>
<feature type="domain" description="CBS" evidence="2">
    <location>
        <begin position="38"/>
        <end position="98"/>
    </location>
</feature>
<dbReference type="PROSITE" id="PS51371">
    <property type="entry name" value="CBS"/>
    <property type="match status" value="1"/>
</dbReference>
<comment type="caution">
    <text evidence="3">The sequence shown here is derived from an EMBL/GenBank/DDBJ whole genome shotgun (WGS) entry which is preliminary data.</text>
</comment>
<dbReference type="InterPro" id="IPR046342">
    <property type="entry name" value="CBS_dom_sf"/>
</dbReference>
<dbReference type="OrthoDB" id="5295117at2"/>
<evidence type="ECO:0000313" key="3">
    <source>
        <dbReference type="EMBL" id="CDI01239.1"/>
    </source>
</evidence>
<reference evidence="3" key="2">
    <citation type="submission" date="2014-03" db="EMBL/GenBank/DDBJ databases">
        <title>Candidatus Competibacter-lineage genomes retrieved from metagenomes reveal functional metabolic diversity.</title>
        <authorList>
            <person name="McIlroy S.J."/>
            <person name="Albertsen M."/>
            <person name="Andresen E.K."/>
            <person name="Saunders A.M."/>
            <person name="Kristiansen R."/>
            <person name="Stokholm-Bjerregaard M."/>
            <person name="Nielsen K.L."/>
            <person name="Nielsen P.H."/>
        </authorList>
    </citation>
    <scope>NUCLEOTIDE SEQUENCE</scope>
    <source>
        <strain evidence="3">Run_A_D11</strain>
    </source>
</reference>
<keyword evidence="1" id="KW-0129">CBS domain</keyword>
<dbReference type="Pfam" id="PF00571">
    <property type="entry name" value="CBS"/>
    <property type="match status" value="1"/>
</dbReference>
<evidence type="ECO:0000313" key="4">
    <source>
        <dbReference type="Proteomes" id="UP000035760"/>
    </source>
</evidence>
<accession>W6M3Z6</accession>
<evidence type="ECO:0000259" key="2">
    <source>
        <dbReference type="PROSITE" id="PS51371"/>
    </source>
</evidence>
<reference evidence="3" key="1">
    <citation type="submission" date="2013-07" db="EMBL/GenBank/DDBJ databases">
        <authorList>
            <person name="McIlroy S."/>
        </authorList>
    </citation>
    <scope>NUCLEOTIDE SEQUENCE [LARGE SCALE GENOMIC DNA]</scope>
    <source>
        <strain evidence="3">Run_A_D11</strain>
    </source>
</reference>
<dbReference type="STRING" id="1400863.BN873_150027"/>
<sequence length="197" mass="21891">MPYQTLPFHHFESAAGYFRPRQQLPEHVTEDDPATSVMTDLSQVTAYTTELATPISKALEMMVKRGVRMLLVRDADGHIVGLLTSRDIEGEKPKRILTKAGGAWEDLLVADIMTLKPKLEVLLMEDVSKARVGDIIATLRHVNRQHAMALDTDPQTGEPAVRGIFSLSQIGLQLGLDIDRSHHPTTYSDLEKAKTPK</sequence>
<name>W6M3Z6_9GAMM</name>
<organism evidence="3 4">
    <name type="scientific">Candidatus Competibacter denitrificans Run_A_D11</name>
    <dbReference type="NCBI Taxonomy" id="1400863"/>
    <lineage>
        <taxon>Bacteria</taxon>
        <taxon>Pseudomonadati</taxon>
        <taxon>Pseudomonadota</taxon>
        <taxon>Gammaproteobacteria</taxon>
        <taxon>Candidatus Competibacteraceae</taxon>
        <taxon>Candidatus Competibacter</taxon>
    </lineage>
</organism>
<protein>
    <submittedName>
        <fullName evidence="3">Signal-transduction protein containing cAMP-binding and CBS domains</fullName>
    </submittedName>
</protein>
<proteinExistence type="predicted"/>
<dbReference type="Proteomes" id="UP000035760">
    <property type="component" value="Unassembled WGS sequence"/>
</dbReference>
<dbReference type="SUPFAM" id="SSF54631">
    <property type="entry name" value="CBS-domain pair"/>
    <property type="match status" value="1"/>
</dbReference>
<dbReference type="CDD" id="cd04640">
    <property type="entry name" value="CBS_pair_proteobact"/>
    <property type="match status" value="1"/>
</dbReference>
<dbReference type="InterPro" id="IPR000644">
    <property type="entry name" value="CBS_dom"/>
</dbReference>
<dbReference type="EMBL" id="CBTJ020000020">
    <property type="protein sequence ID" value="CDI01239.1"/>
    <property type="molecule type" value="Genomic_DNA"/>
</dbReference>
<dbReference type="AlphaFoldDB" id="W6M3Z6"/>